<dbReference type="InterPro" id="IPR027417">
    <property type="entry name" value="P-loop_NTPase"/>
</dbReference>
<dbReference type="FunCoup" id="A7REY6">
    <property type="interactions" value="9"/>
</dbReference>
<evidence type="ECO:0000313" key="4">
    <source>
        <dbReference type="EMBL" id="EDO49874.1"/>
    </source>
</evidence>
<proteinExistence type="inferred from homology"/>
<dbReference type="GO" id="GO:0051923">
    <property type="term" value="P:sulfation"/>
    <property type="evidence" value="ECO:0000318"/>
    <property type="project" value="GO_Central"/>
</dbReference>
<dbReference type="OMA" id="DHILDWW"/>
<name>A7REY6_NEMVE</name>
<feature type="domain" description="Sulfotransferase" evidence="3">
    <location>
        <begin position="28"/>
        <end position="281"/>
    </location>
</feature>
<evidence type="ECO:0000313" key="5">
    <source>
        <dbReference type="Proteomes" id="UP000001593"/>
    </source>
</evidence>
<dbReference type="GO" id="GO:0005737">
    <property type="term" value="C:cytoplasm"/>
    <property type="evidence" value="ECO:0000318"/>
    <property type="project" value="GO_Central"/>
</dbReference>
<protein>
    <recommendedName>
        <fullName evidence="3">Sulfotransferase domain-containing protein</fullName>
    </recommendedName>
</protein>
<dbReference type="GO" id="GO:0008146">
    <property type="term" value="F:sulfotransferase activity"/>
    <property type="evidence" value="ECO:0000318"/>
    <property type="project" value="GO_Central"/>
</dbReference>
<dbReference type="PhylomeDB" id="A7REY6"/>
<evidence type="ECO:0000256" key="1">
    <source>
        <dbReference type="ARBA" id="ARBA00005771"/>
    </source>
</evidence>
<accession>A7REY6</accession>
<sequence>MPVIDGVVHFDYTTRDDLQRIANLELRDDDVFLTAYPKSGQTWTIEIVKQVLNGGEFDQQSPMLCRAVYLDAFSLEKRAGIPPMRNYETVTDFAKSLPSPRILKTHLQYHLVPRSDGCTAKYIYNIRNPKDVAVSFYYHHRTLKPYCFQEKWNDFFEMMMSGQVQYGSWFDHVLDWWEHRDDPNILLLKYEDMKKDHRGAVAAIAKFLGRALTEEQLDRIVSQTSFEFMKSQELFKVKEPFKNPNEPELIRKGVVGDWRNHFTAEQNQMFDELYETRMSGKGFNIEFSGISALGK</sequence>
<dbReference type="HOGENOM" id="CLU_027239_1_2_1"/>
<dbReference type="OrthoDB" id="5973838at2759"/>
<organism evidence="4 5">
    <name type="scientific">Nematostella vectensis</name>
    <name type="common">Starlet sea anemone</name>
    <dbReference type="NCBI Taxonomy" id="45351"/>
    <lineage>
        <taxon>Eukaryota</taxon>
        <taxon>Metazoa</taxon>
        <taxon>Cnidaria</taxon>
        <taxon>Anthozoa</taxon>
        <taxon>Hexacorallia</taxon>
        <taxon>Actiniaria</taxon>
        <taxon>Edwardsiidae</taxon>
        <taxon>Nematostella</taxon>
    </lineage>
</organism>
<dbReference type="EMBL" id="DS469507">
    <property type="protein sequence ID" value="EDO49874.1"/>
    <property type="molecule type" value="Genomic_DNA"/>
</dbReference>
<dbReference type="Gene3D" id="3.40.50.300">
    <property type="entry name" value="P-loop containing nucleotide triphosphate hydrolases"/>
    <property type="match status" value="1"/>
</dbReference>
<dbReference type="eggNOG" id="KOG1584">
    <property type="taxonomic scope" value="Eukaryota"/>
</dbReference>
<reference evidence="4 5" key="1">
    <citation type="journal article" date="2007" name="Science">
        <title>Sea anemone genome reveals ancestral eumetazoan gene repertoire and genomic organization.</title>
        <authorList>
            <person name="Putnam N.H."/>
            <person name="Srivastava M."/>
            <person name="Hellsten U."/>
            <person name="Dirks B."/>
            <person name="Chapman J."/>
            <person name="Salamov A."/>
            <person name="Terry A."/>
            <person name="Shapiro H."/>
            <person name="Lindquist E."/>
            <person name="Kapitonov V.V."/>
            <person name="Jurka J."/>
            <person name="Genikhovich G."/>
            <person name="Grigoriev I.V."/>
            <person name="Lucas S.M."/>
            <person name="Steele R.E."/>
            <person name="Finnerty J.R."/>
            <person name="Technau U."/>
            <person name="Martindale M.Q."/>
            <person name="Rokhsar D.S."/>
        </authorList>
    </citation>
    <scope>NUCLEOTIDE SEQUENCE [LARGE SCALE GENOMIC DNA]</scope>
    <source>
        <strain evidence="5">CH2 X CH6</strain>
    </source>
</reference>
<dbReference type="PANTHER" id="PTHR11783">
    <property type="entry name" value="SULFOTRANSFERASE SULT"/>
    <property type="match status" value="1"/>
</dbReference>
<comment type="similarity">
    <text evidence="1">Belongs to the sulfotransferase 1 family.</text>
</comment>
<dbReference type="Pfam" id="PF00685">
    <property type="entry name" value="Sulfotransfer_1"/>
    <property type="match status" value="1"/>
</dbReference>
<evidence type="ECO:0000256" key="2">
    <source>
        <dbReference type="ARBA" id="ARBA00022679"/>
    </source>
</evidence>
<keyword evidence="5" id="KW-1185">Reference proteome</keyword>
<evidence type="ECO:0000259" key="3">
    <source>
        <dbReference type="Pfam" id="PF00685"/>
    </source>
</evidence>
<gene>
    <name evidence="4" type="ORF">NEMVEDRAFT_v1g78952</name>
</gene>
<keyword evidence="2" id="KW-0808">Transferase</keyword>
<dbReference type="SUPFAM" id="SSF52540">
    <property type="entry name" value="P-loop containing nucleoside triphosphate hydrolases"/>
    <property type="match status" value="1"/>
</dbReference>
<dbReference type="InParanoid" id="A7REY6"/>
<dbReference type="Proteomes" id="UP000001593">
    <property type="component" value="Unassembled WGS sequence"/>
</dbReference>
<dbReference type="KEGG" id="nve:5522187"/>
<dbReference type="AlphaFoldDB" id="A7REY6"/>
<dbReference type="InterPro" id="IPR000863">
    <property type="entry name" value="Sulfotransferase_dom"/>
</dbReference>